<evidence type="ECO:0000256" key="5">
    <source>
        <dbReference type="ARBA" id="ARBA00013143"/>
    </source>
</evidence>
<dbReference type="InterPro" id="IPR036412">
    <property type="entry name" value="HAD-like_sf"/>
</dbReference>
<evidence type="ECO:0000256" key="7">
    <source>
        <dbReference type="ARBA" id="ARBA00023002"/>
    </source>
</evidence>
<dbReference type="Gene3D" id="3.40.50.1000">
    <property type="entry name" value="HAD superfamily/HAD-like"/>
    <property type="match status" value="1"/>
</dbReference>
<dbReference type="AlphaFoldDB" id="A0A150XMN1"/>
<dbReference type="CDD" id="cd12176">
    <property type="entry name" value="PGDH_3"/>
    <property type="match status" value="1"/>
</dbReference>
<name>A0A150XMN1_9BACT</name>
<dbReference type="InterPro" id="IPR006139">
    <property type="entry name" value="D-isomer_2_OHA_DH_cat_dom"/>
</dbReference>
<dbReference type="PROSITE" id="PS00065">
    <property type="entry name" value="D_2_HYDROXYACID_DH_1"/>
    <property type="match status" value="1"/>
</dbReference>
<dbReference type="NCBIfam" id="TIGR01488">
    <property type="entry name" value="HAD-SF-IB"/>
    <property type="match status" value="1"/>
</dbReference>
<keyword evidence="8" id="KW-0520">NAD</keyword>
<dbReference type="GO" id="GO:0047545">
    <property type="term" value="F:(S)-2-hydroxyglutarate dehydrogenase activity"/>
    <property type="evidence" value="ECO:0007669"/>
    <property type="project" value="UniProtKB-ARBA"/>
</dbReference>
<evidence type="ECO:0000256" key="2">
    <source>
        <dbReference type="ARBA" id="ARBA00005216"/>
    </source>
</evidence>
<evidence type="ECO:0000256" key="10">
    <source>
        <dbReference type="ARBA" id="ARBA00048126"/>
    </source>
</evidence>
<dbReference type="UniPathway" id="UPA00135">
    <property type="reaction ID" value="UER00196"/>
</dbReference>
<comment type="catalytic activity">
    <reaction evidence="10">
        <text>(R)-2-hydroxyglutarate + NAD(+) = 2-oxoglutarate + NADH + H(+)</text>
        <dbReference type="Rhea" id="RHEA:49612"/>
        <dbReference type="ChEBI" id="CHEBI:15378"/>
        <dbReference type="ChEBI" id="CHEBI:15801"/>
        <dbReference type="ChEBI" id="CHEBI:16810"/>
        <dbReference type="ChEBI" id="CHEBI:57540"/>
        <dbReference type="ChEBI" id="CHEBI:57945"/>
        <dbReference type="EC" id="1.1.1.399"/>
    </reaction>
</comment>
<dbReference type="Pfam" id="PF02826">
    <property type="entry name" value="2-Hacid_dh_C"/>
    <property type="match status" value="1"/>
</dbReference>
<dbReference type="EC" id="1.1.1.95" evidence="5"/>
<evidence type="ECO:0000256" key="4">
    <source>
        <dbReference type="ARBA" id="ARBA00013001"/>
    </source>
</evidence>
<dbReference type="Gene3D" id="1.10.150.210">
    <property type="entry name" value="Phosphoserine phosphatase, domain 2"/>
    <property type="match status" value="1"/>
</dbReference>
<comment type="caution">
    <text evidence="13">The sequence shown here is derived from an EMBL/GenBank/DDBJ whole genome shotgun (WGS) entry which is preliminary data.</text>
</comment>
<feature type="domain" description="ACT" evidence="12">
    <location>
        <begin position="565"/>
        <end position="634"/>
    </location>
</feature>
<dbReference type="FunFam" id="3.40.50.720:FF:000041">
    <property type="entry name" value="D-3-phosphoglycerate dehydrogenase"/>
    <property type="match status" value="1"/>
</dbReference>
<dbReference type="SUPFAM" id="SSF52283">
    <property type="entry name" value="Formate/glycerate dehydrogenase catalytic domain-like"/>
    <property type="match status" value="1"/>
</dbReference>
<evidence type="ECO:0000259" key="12">
    <source>
        <dbReference type="PROSITE" id="PS51671"/>
    </source>
</evidence>
<dbReference type="InterPro" id="IPR002912">
    <property type="entry name" value="ACT_dom"/>
</dbReference>
<dbReference type="NCBIfam" id="NF008759">
    <property type="entry name" value="PRK11790.1"/>
    <property type="match status" value="1"/>
</dbReference>
<keyword evidence="7" id="KW-0560">Oxidoreductase</keyword>
<dbReference type="GO" id="GO:0051287">
    <property type="term" value="F:NAD binding"/>
    <property type="evidence" value="ECO:0007669"/>
    <property type="project" value="InterPro"/>
</dbReference>
<comment type="pathway">
    <text evidence="2">Amino-acid biosynthesis; L-serine biosynthesis; L-serine from 3-phospho-D-glycerate: step 1/3.</text>
</comment>
<evidence type="ECO:0000256" key="1">
    <source>
        <dbReference type="ARBA" id="ARBA00003800"/>
    </source>
</evidence>
<accession>A0A150XMN1</accession>
<dbReference type="InterPro" id="IPR006140">
    <property type="entry name" value="D-isomer_DH_NAD-bd"/>
</dbReference>
<gene>
    <name evidence="13" type="ORF">AWW67_11320</name>
</gene>
<evidence type="ECO:0000256" key="9">
    <source>
        <dbReference type="ARBA" id="ARBA00030455"/>
    </source>
</evidence>
<dbReference type="EC" id="1.1.1.399" evidence="4"/>
<evidence type="ECO:0000256" key="11">
    <source>
        <dbReference type="ARBA" id="ARBA00048731"/>
    </source>
</evidence>
<dbReference type="GO" id="GO:0006564">
    <property type="term" value="P:L-serine biosynthetic process"/>
    <property type="evidence" value="ECO:0007669"/>
    <property type="project" value="UniProtKB-ARBA"/>
</dbReference>
<dbReference type="InterPro" id="IPR029753">
    <property type="entry name" value="D-isomer_DH_CS"/>
</dbReference>
<dbReference type="PROSITE" id="PS51671">
    <property type="entry name" value="ACT"/>
    <property type="match status" value="1"/>
</dbReference>
<dbReference type="Pfam" id="PF22629">
    <property type="entry name" value="ACT_AHAS_ss"/>
    <property type="match status" value="1"/>
</dbReference>
<organism evidence="13 14">
    <name type="scientific">Roseivirga seohaensis</name>
    <dbReference type="NCBI Taxonomy" id="1914963"/>
    <lineage>
        <taxon>Bacteria</taxon>
        <taxon>Pseudomonadati</taxon>
        <taxon>Bacteroidota</taxon>
        <taxon>Cytophagia</taxon>
        <taxon>Cytophagales</taxon>
        <taxon>Roseivirgaceae</taxon>
        <taxon>Roseivirga</taxon>
    </lineage>
</organism>
<evidence type="ECO:0000256" key="6">
    <source>
        <dbReference type="ARBA" id="ARBA00021582"/>
    </source>
</evidence>
<dbReference type="InterPro" id="IPR050418">
    <property type="entry name" value="D-iso_2-hydroxyacid_DH_PdxB"/>
</dbReference>
<reference evidence="13 14" key="1">
    <citation type="submission" date="2016-01" db="EMBL/GenBank/DDBJ databases">
        <title>Genome sequencing of Roseivirga seohaensis SW-152.</title>
        <authorList>
            <person name="Selvaratnam C."/>
            <person name="Thevarajoo S."/>
            <person name="Goh K.M."/>
            <person name="Ee R."/>
            <person name="Chan K.-G."/>
            <person name="Chong C.S."/>
        </authorList>
    </citation>
    <scope>NUCLEOTIDE SEQUENCE [LARGE SCALE GENOMIC DNA]</scope>
    <source>
        <strain evidence="13 14">SW-152</strain>
    </source>
</reference>
<dbReference type="SUPFAM" id="SSF56784">
    <property type="entry name" value="HAD-like"/>
    <property type="match status" value="1"/>
</dbReference>
<dbReference type="PANTHER" id="PTHR43761:SF1">
    <property type="entry name" value="D-ISOMER SPECIFIC 2-HYDROXYACID DEHYDROGENASE CATALYTIC DOMAIN-CONTAINING PROTEIN-RELATED"/>
    <property type="match status" value="1"/>
</dbReference>
<dbReference type="Pfam" id="PF00389">
    <property type="entry name" value="2-Hacid_dh"/>
    <property type="match status" value="1"/>
</dbReference>
<dbReference type="InterPro" id="IPR023214">
    <property type="entry name" value="HAD_sf"/>
</dbReference>
<comment type="similarity">
    <text evidence="3">Belongs to the D-isomer specific 2-hydroxyacid dehydrogenase family.</text>
</comment>
<protein>
    <recommendedName>
        <fullName evidence="6">D-3-phosphoglycerate dehydrogenase</fullName>
        <ecNumber evidence="4">1.1.1.399</ecNumber>
        <ecNumber evidence="5">1.1.1.95</ecNumber>
    </recommendedName>
    <alternativeName>
        <fullName evidence="9">2-oxoglutarate reductase</fullName>
    </alternativeName>
</protein>
<dbReference type="Proteomes" id="UP000075663">
    <property type="component" value="Unassembled WGS sequence"/>
</dbReference>
<dbReference type="Gene3D" id="3.30.70.260">
    <property type="match status" value="1"/>
</dbReference>
<comment type="catalytic activity">
    <reaction evidence="11">
        <text>(2R)-3-phosphoglycerate + NAD(+) = 3-phosphooxypyruvate + NADH + H(+)</text>
        <dbReference type="Rhea" id="RHEA:12641"/>
        <dbReference type="ChEBI" id="CHEBI:15378"/>
        <dbReference type="ChEBI" id="CHEBI:18110"/>
        <dbReference type="ChEBI" id="CHEBI:57540"/>
        <dbReference type="ChEBI" id="CHEBI:57945"/>
        <dbReference type="ChEBI" id="CHEBI:58272"/>
        <dbReference type="EC" id="1.1.1.95"/>
    </reaction>
</comment>
<dbReference type="PROSITE" id="PS00671">
    <property type="entry name" value="D_2_HYDROXYACID_DH_3"/>
    <property type="match status" value="1"/>
</dbReference>
<dbReference type="CDD" id="cd04901">
    <property type="entry name" value="ACT_3PGDH"/>
    <property type="match status" value="1"/>
</dbReference>
<dbReference type="InterPro" id="IPR054480">
    <property type="entry name" value="AHAS_small-like_ACT"/>
</dbReference>
<evidence type="ECO:0000256" key="3">
    <source>
        <dbReference type="ARBA" id="ARBA00005854"/>
    </source>
</evidence>
<dbReference type="EMBL" id="LRPB01000048">
    <property type="protein sequence ID" value="KYG79892.1"/>
    <property type="molecule type" value="Genomic_DNA"/>
</dbReference>
<dbReference type="SUPFAM" id="SSF51735">
    <property type="entry name" value="NAD(P)-binding Rossmann-fold domains"/>
    <property type="match status" value="1"/>
</dbReference>
<dbReference type="STRING" id="1914963.AWW67_11320"/>
<proteinExistence type="inferred from homology"/>
<dbReference type="RefSeq" id="WP_062302930.1">
    <property type="nucleotide sequence ID" value="NZ_LRPB01000048.1"/>
</dbReference>
<dbReference type="SUPFAM" id="SSF55021">
    <property type="entry name" value="ACT-like"/>
    <property type="match status" value="1"/>
</dbReference>
<evidence type="ECO:0000313" key="14">
    <source>
        <dbReference type="Proteomes" id="UP000075663"/>
    </source>
</evidence>
<evidence type="ECO:0000256" key="8">
    <source>
        <dbReference type="ARBA" id="ARBA00023027"/>
    </source>
</evidence>
<comment type="function">
    <text evidence="1">Catalyzes the reversible oxidation of 3-phospho-D-glycerate to 3-phosphonooxypyruvate, the first step of the phosphorylated L-serine biosynthesis pathway. Also catalyzes the reversible oxidation of 2-hydroxyglutarate to 2-oxoglutarate.</text>
</comment>
<dbReference type="GO" id="GO:0004617">
    <property type="term" value="F:phosphoglycerate dehydrogenase activity"/>
    <property type="evidence" value="ECO:0007669"/>
    <property type="project" value="UniProtKB-EC"/>
</dbReference>
<dbReference type="PANTHER" id="PTHR43761">
    <property type="entry name" value="D-ISOMER SPECIFIC 2-HYDROXYACID DEHYDROGENASE FAMILY PROTEIN (AFU_ORTHOLOGUE AFUA_1G13630)"/>
    <property type="match status" value="1"/>
</dbReference>
<dbReference type="InterPro" id="IPR045865">
    <property type="entry name" value="ACT-like_dom_sf"/>
</dbReference>
<evidence type="ECO:0000313" key="13">
    <source>
        <dbReference type="EMBL" id="KYG79892.1"/>
    </source>
</evidence>
<dbReference type="InterPro" id="IPR029752">
    <property type="entry name" value="D-isomer_DH_CS1"/>
</dbReference>
<dbReference type="InterPro" id="IPR036291">
    <property type="entry name" value="NAD(P)-bd_dom_sf"/>
</dbReference>
<dbReference type="Gene3D" id="3.40.50.720">
    <property type="entry name" value="NAD(P)-binding Rossmann-like Domain"/>
    <property type="match status" value="2"/>
</dbReference>
<sequence>MKIEEEEKQYFVIDFDSTFTQVEALDILGEISLSNHPEKNARLQKIKDITDLGMAGEMSLRESLIARIQLLNGNKAHLPELISRLSKLVSKSIERNSVFFNEHPENTFIISNGFKEFIVPVVTKFGIKADHVFANDMVFDEDGNIIDLNRNNVLSINGGKVKQIEALKLKGQINMIGDGYTDYEVRQAGMANNFYAYTENVEREPVKKHADHIAPSFDEILYHKKMSGALSYPKNRIKMLLLESVHPNALAKLKEEGFSVESYPAGLDEDELCEKIKGIHVLGLRSKTQVTAKVISEADKLMAMGAFCIGTNQIDTGAALEAGIPVFNAPFSNTRSVVELAIAEMISLMRGISDKNRDMHQGIWAKTAKNSFEIRGKKLGIIGYGSIGAQLSVLAENLGMDVYYYDLVEKLALGNATKCDTIEELLSIADVVSLHIDGRPENGNFFLREHFQMMKDGVIFLNLARGPVVDILALKEAILSGKVIGAGVDVFPEEPKSNNDPFTSELMGLPNTILTPHIGGSTLEAQENIADFVPRKIMDYINTGNTENSVNFPNITLPPLKDAHRLIHIHKNRPGVLAKINNTLAEFEANIVGQYLKTNESIGYVITDINKQYGKELSKAMKKIEHTIKFRMLY</sequence>